<dbReference type="SMART" id="SM01173">
    <property type="entry name" value="DUF4187"/>
    <property type="match status" value="1"/>
</dbReference>
<dbReference type="InterPro" id="IPR025239">
    <property type="entry name" value="DUF4187"/>
</dbReference>
<evidence type="ECO:0000256" key="1">
    <source>
        <dbReference type="SAM" id="MobiDB-lite"/>
    </source>
</evidence>
<dbReference type="Pfam" id="PF13821">
    <property type="entry name" value="DUF4187"/>
    <property type="match status" value="1"/>
</dbReference>
<dbReference type="EMBL" id="OC918550">
    <property type="protein sequence ID" value="CAD7649621.1"/>
    <property type="molecule type" value="Genomic_DNA"/>
</dbReference>
<dbReference type="EMBL" id="CAJPVJ010003725">
    <property type="protein sequence ID" value="CAG2167888.1"/>
    <property type="molecule type" value="Genomic_DNA"/>
</dbReference>
<keyword evidence="4" id="KW-1185">Reference proteome</keyword>
<evidence type="ECO:0000313" key="4">
    <source>
        <dbReference type="Proteomes" id="UP000728032"/>
    </source>
</evidence>
<name>A0A7R9LX80_9ACAR</name>
<reference evidence="3" key="1">
    <citation type="submission" date="2020-11" db="EMBL/GenBank/DDBJ databases">
        <authorList>
            <person name="Tran Van P."/>
        </authorList>
    </citation>
    <scope>NUCLEOTIDE SEQUENCE</scope>
</reference>
<gene>
    <name evidence="3" type="ORF">ONB1V03_LOCUS7384</name>
</gene>
<evidence type="ECO:0000259" key="2">
    <source>
        <dbReference type="SMART" id="SM01173"/>
    </source>
</evidence>
<sequence>MSTAAQEEEVDDYMSDTFVPQELNDIRPSLLYSHSLRVKQAALTKKSASDPKPKTYYRQLEDRLREEALNTPLDETNKGFKMLAKMGLNLPQSSGQSLPPQPQQPQSSVNESAGADSATGAATDAIAGDHTIAAKDWKSWEPIRIELKNDRKGLGAVKRRVADDDKPQVRHIDDKRVEDQFRTHKRSRNVLFLMSKDLRTAQKVCRNLDAESGVEEQEFLAQTERPKWFWPPIERQSADDGEGVVEQEVAEDGDEEEGCVEQRFKAINEYLRQKYFYCIWCGIQFNDSQDMSDNCLGDTRDDHQ</sequence>
<dbReference type="PANTHER" id="PTHR21032">
    <property type="entry name" value="G PATCH DOMAIN-CONTAINING PROTEIN 11"/>
    <property type="match status" value="1"/>
</dbReference>
<accession>A0A7R9LX80</accession>
<feature type="domain" description="DUF4187" evidence="2">
    <location>
        <begin position="249"/>
        <end position="303"/>
    </location>
</feature>
<dbReference type="PANTHER" id="PTHR21032:SF0">
    <property type="entry name" value="G PATCH DOMAIN-CONTAINING PROTEIN 11"/>
    <property type="match status" value="1"/>
</dbReference>
<dbReference type="Proteomes" id="UP000728032">
    <property type="component" value="Unassembled WGS sequence"/>
</dbReference>
<dbReference type="OrthoDB" id="786951at2759"/>
<dbReference type="GO" id="GO:0000776">
    <property type="term" value="C:kinetochore"/>
    <property type="evidence" value="ECO:0007669"/>
    <property type="project" value="TreeGrafter"/>
</dbReference>
<protein>
    <recommendedName>
        <fullName evidence="2">DUF4187 domain-containing protein</fullName>
    </recommendedName>
</protein>
<proteinExistence type="predicted"/>
<feature type="region of interest" description="Disordered" evidence="1">
    <location>
        <begin position="90"/>
        <end position="126"/>
    </location>
</feature>
<dbReference type="InterPro" id="IPR039249">
    <property type="entry name" value="GPATCH11"/>
</dbReference>
<dbReference type="AlphaFoldDB" id="A0A7R9LX80"/>
<organism evidence="3">
    <name type="scientific">Oppiella nova</name>
    <dbReference type="NCBI Taxonomy" id="334625"/>
    <lineage>
        <taxon>Eukaryota</taxon>
        <taxon>Metazoa</taxon>
        <taxon>Ecdysozoa</taxon>
        <taxon>Arthropoda</taxon>
        <taxon>Chelicerata</taxon>
        <taxon>Arachnida</taxon>
        <taxon>Acari</taxon>
        <taxon>Acariformes</taxon>
        <taxon>Sarcoptiformes</taxon>
        <taxon>Oribatida</taxon>
        <taxon>Brachypylina</taxon>
        <taxon>Oppioidea</taxon>
        <taxon>Oppiidae</taxon>
        <taxon>Oppiella</taxon>
    </lineage>
</organism>
<evidence type="ECO:0000313" key="3">
    <source>
        <dbReference type="EMBL" id="CAD7649621.1"/>
    </source>
</evidence>